<reference evidence="1 2" key="1">
    <citation type="journal article" date="2021" name="Elife">
        <title>Chloroplast acquisition without the gene transfer in kleptoplastic sea slugs, Plakobranchus ocellatus.</title>
        <authorList>
            <person name="Maeda T."/>
            <person name="Takahashi S."/>
            <person name="Yoshida T."/>
            <person name="Shimamura S."/>
            <person name="Takaki Y."/>
            <person name="Nagai Y."/>
            <person name="Toyoda A."/>
            <person name="Suzuki Y."/>
            <person name="Arimoto A."/>
            <person name="Ishii H."/>
            <person name="Satoh N."/>
            <person name="Nishiyama T."/>
            <person name="Hasebe M."/>
            <person name="Maruyama T."/>
            <person name="Minagawa J."/>
            <person name="Obokata J."/>
            <person name="Shigenobu S."/>
        </authorList>
    </citation>
    <scope>NUCLEOTIDE SEQUENCE [LARGE SCALE GENOMIC DNA]</scope>
</reference>
<dbReference type="Proteomes" id="UP000735302">
    <property type="component" value="Unassembled WGS sequence"/>
</dbReference>
<evidence type="ECO:0000313" key="2">
    <source>
        <dbReference type="Proteomes" id="UP000735302"/>
    </source>
</evidence>
<comment type="caution">
    <text evidence="1">The sequence shown here is derived from an EMBL/GenBank/DDBJ whole genome shotgun (WGS) entry which is preliminary data.</text>
</comment>
<accession>A0AAV3ZS44</accession>
<proteinExistence type="predicted"/>
<keyword evidence="2" id="KW-1185">Reference proteome</keyword>
<evidence type="ECO:0000313" key="1">
    <source>
        <dbReference type="EMBL" id="GFN97667.1"/>
    </source>
</evidence>
<sequence length="121" mass="13796">MCTKEVQLPTRECAHKMFNSQYRKGSLARIPNVHTRGPTLHTGKAIWQDFRMCTQMPSKSQHDIGIWKDFRMCTQDVQLSTRDSSVGKTSECAYKMSNSPHGVSNLARLRNMHTRGPTLNT</sequence>
<gene>
    <name evidence="1" type="ORF">PoB_002417300</name>
</gene>
<dbReference type="EMBL" id="BLXT01002801">
    <property type="protein sequence ID" value="GFN97667.1"/>
    <property type="molecule type" value="Genomic_DNA"/>
</dbReference>
<name>A0AAV3ZS44_9GAST</name>
<organism evidence="1 2">
    <name type="scientific">Plakobranchus ocellatus</name>
    <dbReference type="NCBI Taxonomy" id="259542"/>
    <lineage>
        <taxon>Eukaryota</taxon>
        <taxon>Metazoa</taxon>
        <taxon>Spiralia</taxon>
        <taxon>Lophotrochozoa</taxon>
        <taxon>Mollusca</taxon>
        <taxon>Gastropoda</taxon>
        <taxon>Heterobranchia</taxon>
        <taxon>Euthyneura</taxon>
        <taxon>Panpulmonata</taxon>
        <taxon>Sacoglossa</taxon>
        <taxon>Placobranchoidea</taxon>
        <taxon>Plakobranchidae</taxon>
        <taxon>Plakobranchus</taxon>
    </lineage>
</organism>
<dbReference type="AlphaFoldDB" id="A0AAV3ZS44"/>
<protein>
    <submittedName>
        <fullName evidence="1">Uncharacterized protein</fullName>
    </submittedName>
</protein>